<dbReference type="PRINTS" id="PR00149">
    <property type="entry name" value="FUMRATELYASE"/>
</dbReference>
<evidence type="ECO:0000313" key="6">
    <source>
        <dbReference type="EMBL" id="SNR50546.1"/>
    </source>
</evidence>
<comment type="pathway">
    <text evidence="3">Carbohydrate metabolism; tricarboxylic acid cycle; (S)-malate from fumarate: step 1/1.</text>
</comment>
<keyword evidence="3" id="KW-0816">Tricarboxylic acid cycle</keyword>
<keyword evidence="3" id="KW-0963">Cytoplasm</keyword>
<proteinExistence type="inferred from homology"/>
<dbReference type="EC" id="4.2.1.2" evidence="3"/>
<dbReference type="InterPro" id="IPR020557">
    <property type="entry name" value="Fumarate_lyase_CS"/>
</dbReference>
<evidence type="ECO:0000256" key="1">
    <source>
        <dbReference type="ARBA" id="ARBA00009084"/>
    </source>
</evidence>
<feature type="binding site" evidence="3">
    <location>
        <position position="190"/>
    </location>
    <ligand>
        <name>substrate</name>
    </ligand>
</feature>
<comment type="caution">
    <text evidence="3">Lacks conserved residue(s) required for the propagation of feature annotation.</text>
</comment>
<evidence type="ECO:0000259" key="5">
    <source>
        <dbReference type="Pfam" id="PF10415"/>
    </source>
</evidence>
<dbReference type="HAMAP" id="MF_00743">
    <property type="entry name" value="FumaraseC"/>
    <property type="match status" value="1"/>
</dbReference>
<feature type="binding site" evidence="3">
    <location>
        <position position="322"/>
    </location>
    <ligand>
        <name>substrate</name>
    </ligand>
</feature>
<comment type="subunit">
    <text evidence="3">Homotetramer.</text>
</comment>
<dbReference type="CDD" id="cd01362">
    <property type="entry name" value="Fumarase_classII"/>
    <property type="match status" value="1"/>
</dbReference>
<feature type="domain" description="Fumarate lyase N-terminal" evidence="4">
    <location>
        <begin position="12"/>
        <end position="345"/>
    </location>
</feature>
<dbReference type="NCBIfam" id="TIGR00979">
    <property type="entry name" value="fumC_II"/>
    <property type="match status" value="1"/>
</dbReference>
<dbReference type="FunFam" id="1.20.200.10:FF:000001">
    <property type="entry name" value="Fumarate hydratase, mitochondrial"/>
    <property type="match status" value="1"/>
</dbReference>
<name>A0A238WVJ9_9BACT</name>
<dbReference type="PANTHER" id="PTHR11444">
    <property type="entry name" value="ASPARTATEAMMONIA/ARGININOSUCCINATE/ADENYLOSUCCINATE LYASE"/>
    <property type="match status" value="1"/>
</dbReference>
<evidence type="ECO:0000313" key="7">
    <source>
        <dbReference type="Proteomes" id="UP000198310"/>
    </source>
</evidence>
<dbReference type="FunFam" id="1.10.40.30:FF:000002">
    <property type="entry name" value="Fumarate hydratase class II"/>
    <property type="match status" value="1"/>
</dbReference>
<feature type="domain" description="Fumarase C C-terminal" evidence="5">
    <location>
        <begin position="411"/>
        <end position="463"/>
    </location>
</feature>
<dbReference type="EMBL" id="FZNS01000003">
    <property type="protein sequence ID" value="SNR50546.1"/>
    <property type="molecule type" value="Genomic_DNA"/>
</dbReference>
<evidence type="ECO:0000256" key="2">
    <source>
        <dbReference type="ARBA" id="ARBA00023239"/>
    </source>
</evidence>
<feature type="active site" description="Proton donor/acceptor" evidence="3">
    <location>
        <position position="191"/>
    </location>
</feature>
<dbReference type="GO" id="GO:0006099">
    <property type="term" value="P:tricarboxylic acid cycle"/>
    <property type="evidence" value="ECO:0007669"/>
    <property type="project" value="UniProtKB-UniRule"/>
</dbReference>
<evidence type="ECO:0000256" key="3">
    <source>
        <dbReference type="HAMAP-Rule" id="MF_00743"/>
    </source>
</evidence>
<feature type="site" description="Important for catalytic activity" evidence="3">
    <location>
        <position position="334"/>
    </location>
</feature>
<accession>A0A238WVJ9</accession>
<evidence type="ECO:0000259" key="4">
    <source>
        <dbReference type="Pfam" id="PF00206"/>
    </source>
</evidence>
<comment type="similarity">
    <text evidence="1 3">Belongs to the class-II fumarase/aspartase family. Fumarase subfamily.</text>
</comment>
<dbReference type="InterPro" id="IPR018951">
    <property type="entry name" value="Fumarase_C_C"/>
</dbReference>
<dbReference type="GO" id="GO:0004333">
    <property type="term" value="F:fumarate hydratase activity"/>
    <property type="evidence" value="ECO:0007669"/>
    <property type="project" value="UniProtKB-UniRule"/>
</dbReference>
<dbReference type="Gene3D" id="1.10.40.30">
    <property type="entry name" value="Fumarase/aspartase (C-terminal domain)"/>
    <property type="match status" value="1"/>
</dbReference>
<protein>
    <recommendedName>
        <fullName evidence="3">Fumarate hydratase class II</fullName>
        <shortName evidence="3">Fumarase C</shortName>
        <ecNumber evidence="3">4.2.1.2</ecNumber>
    </recommendedName>
    <alternativeName>
        <fullName evidence="3">Aerobic fumarase</fullName>
    </alternativeName>
    <alternativeName>
        <fullName evidence="3">Iron-independent fumarase</fullName>
    </alternativeName>
</protein>
<dbReference type="GO" id="GO:0006108">
    <property type="term" value="P:malate metabolic process"/>
    <property type="evidence" value="ECO:0007669"/>
    <property type="project" value="TreeGrafter"/>
</dbReference>
<dbReference type="PANTHER" id="PTHR11444:SF1">
    <property type="entry name" value="FUMARATE HYDRATASE, MITOCHONDRIAL"/>
    <property type="match status" value="1"/>
</dbReference>
<gene>
    <name evidence="3" type="primary">fumC</name>
    <name evidence="6" type="ORF">SAMN06269173_103153</name>
</gene>
<dbReference type="InterPro" id="IPR000362">
    <property type="entry name" value="Fumarate_lyase_fam"/>
</dbReference>
<dbReference type="GO" id="GO:0006106">
    <property type="term" value="P:fumarate metabolic process"/>
    <property type="evidence" value="ECO:0007669"/>
    <property type="project" value="InterPro"/>
</dbReference>
<dbReference type="InterPro" id="IPR022761">
    <property type="entry name" value="Fumarate_lyase_N"/>
</dbReference>
<feature type="binding site" evidence="3">
    <location>
        <begin position="327"/>
        <end position="329"/>
    </location>
    <ligand>
        <name>substrate</name>
    </ligand>
</feature>
<dbReference type="PROSITE" id="PS00163">
    <property type="entry name" value="FUMARATE_LYASES"/>
    <property type="match status" value="1"/>
</dbReference>
<comment type="miscellaneous">
    <text evidence="3">There are 2 substrate-binding sites: the catalytic A site, and the non-catalytic B site that may play a role in the transfer of substrate or product between the active site and the solvent. Alternatively, the B site may bind allosteric effectors.</text>
</comment>
<dbReference type="GO" id="GO:0005737">
    <property type="term" value="C:cytoplasm"/>
    <property type="evidence" value="ECO:0007669"/>
    <property type="project" value="UniProtKB-SubCell"/>
</dbReference>
<dbReference type="RefSeq" id="WP_089332231.1">
    <property type="nucleotide sequence ID" value="NZ_FZNS01000003.1"/>
</dbReference>
<comment type="function">
    <text evidence="3">Involved in the TCA cycle. Catalyzes the stereospecific interconversion of fumarate to L-malate.</text>
</comment>
<dbReference type="InterPro" id="IPR024083">
    <property type="entry name" value="Fumarase/histidase_N"/>
</dbReference>
<dbReference type="Gene3D" id="1.10.275.10">
    <property type="entry name" value="Fumarase/aspartase (N-terminal domain)"/>
    <property type="match status" value="1"/>
</dbReference>
<dbReference type="Pfam" id="PF10415">
    <property type="entry name" value="FumaraseC_C"/>
    <property type="match status" value="1"/>
</dbReference>
<dbReference type="UniPathway" id="UPA00223">
    <property type="reaction ID" value="UER01007"/>
</dbReference>
<sequence length="468" mass="50805">MTQFRQEKDTMGTVQVPADAYYGAQTQRSIDNFQIAQDINKMPKEIIRAFAYLKKAAALTNRDAGVLDAEKAELIGRVCDEILEGKLDKEFPLVVWQTGSGTQSNMNVNEVVAYRGHVLNGGQLSDEKKFLAPNDDVNKSQSSNDTFPTAMHIAAYKILVENTIPGIEKLRDTLKAKSEQFMHIVKIGRTHLMDATPLTVGQEFSGYVSQLDHGLRAIKNTLAHLSELALGGTAVGTGINTPPGYSENVAKHIADLTGLPFITAENKFEALAAHDAIVEAHGALKTVAASLMKIANDIRLLASGPRAGIGELHIPDNEPGSSIMPGKVNPTQSEAMTMVAAQVMGNDVAINIGGMNGHFELNVFKPLMIYNFLHSARLIGDVCVSFNDKCAAGIEPLEANIKKHVDSSLMLVTALNPHIGYYKAAEIAQTAHKNGSTLKETALQLGYLTEEQFNEWLKPEDMVGEIKK</sequence>
<dbReference type="NCBIfam" id="NF008909">
    <property type="entry name" value="PRK12273.1"/>
    <property type="match status" value="1"/>
</dbReference>
<feature type="active site" evidence="3">
    <location>
        <position position="321"/>
    </location>
</feature>
<dbReference type="FunFam" id="1.10.275.10:FF:000001">
    <property type="entry name" value="Fumarate hydratase, mitochondrial"/>
    <property type="match status" value="1"/>
</dbReference>
<dbReference type="Proteomes" id="UP000198310">
    <property type="component" value="Unassembled WGS sequence"/>
</dbReference>
<comment type="catalytic activity">
    <reaction evidence="3">
        <text>(S)-malate = fumarate + H2O</text>
        <dbReference type="Rhea" id="RHEA:12460"/>
        <dbReference type="ChEBI" id="CHEBI:15377"/>
        <dbReference type="ChEBI" id="CHEBI:15589"/>
        <dbReference type="ChEBI" id="CHEBI:29806"/>
        <dbReference type="EC" id="4.2.1.2"/>
    </reaction>
</comment>
<dbReference type="Pfam" id="PF00206">
    <property type="entry name" value="Lyase_1"/>
    <property type="match status" value="1"/>
</dbReference>
<reference evidence="7" key="1">
    <citation type="submission" date="2017-06" db="EMBL/GenBank/DDBJ databases">
        <authorList>
            <person name="Varghese N."/>
            <person name="Submissions S."/>
        </authorList>
    </citation>
    <scope>NUCLEOTIDE SEQUENCE [LARGE SCALE GENOMIC DNA]</scope>
    <source>
        <strain evidence="7">DSM 28041</strain>
    </source>
</reference>
<organism evidence="6 7">
    <name type="scientific">Hymenobacter mucosus</name>
    <dbReference type="NCBI Taxonomy" id="1411120"/>
    <lineage>
        <taxon>Bacteria</taxon>
        <taxon>Pseudomonadati</taxon>
        <taxon>Bacteroidota</taxon>
        <taxon>Cytophagia</taxon>
        <taxon>Cytophagales</taxon>
        <taxon>Hymenobacteraceae</taxon>
        <taxon>Hymenobacter</taxon>
    </lineage>
</organism>
<dbReference type="AlphaFoldDB" id="A0A238WVJ9"/>
<comment type="subcellular location">
    <subcellularLocation>
        <location evidence="3">Cytoplasm</location>
    </subcellularLocation>
</comment>
<dbReference type="InterPro" id="IPR008948">
    <property type="entry name" value="L-Aspartase-like"/>
</dbReference>
<dbReference type="InterPro" id="IPR005677">
    <property type="entry name" value="Fum_hydII"/>
</dbReference>
<dbReference type="SUPFAM" id="SSF48557">
    <property type="entry name" value="L-aspartase-like"/>
    <property type="match status" value="1"/>
</dbReference>
<keyword evidence="7" id="KW-1185">Reference proteome</keyword>
<feature type="binding site" evidence="3">
    <location>
        <begin position="142"/>
        <end position="144"/>
    </location>
    <ligand>
        <name>substrate</name>
    </ligand>
</feature>
<keyword evidence="2 3" id="KW-0456">Lyase</keyword>
<dbReference type="Gene3D" id="1.20.200.10">
    <property type="entry name" value="Fumarase/aspartase (Central domain)"/>
    <property type="match status" value="1"/>
</dbReference>
<feature type="binding site" evidence="3">
    <location>
        <begin position="100"/>
        <end position="102"/>
    </location>
    <ligand>
        <name>substrate</name>
    </ligand>
</feature>